<keyword evidence="4" id="KW-0479">Metal-binding</keyword>
<keyword evidence="7" id="KW-0067">ATP-binding</keyword>
<dbReference type="PANTHER" id="PTHR20858:SF19">
    <property type="entry name" value="PYRIDOXINE KINASE"/>
    <property type="match status" value="1"/>
</dbReference>
<dbReference type="InterPro" id="IPR004399">
    <property type="entry name" value="HMP/HMP-P_kinase_dom"/>
</dbReference>
<evidence type="ECO:0000256" key="13">
    <source>
        <dbReference type="ARBA" id="ARBA00049293"/>
    </source>
</evidence>
<dbReference type="EMBL" id="AP019822">
    <property type="protein sequence ID" value="BBM35666.1"/>
    <property type="molecule type" value="Genomic_DNA"/>
</dbReference>
<dbReference type="InterPro" id="IPR013749">
    <property type="entry name" value="PM/HMP-P_kinase-1"/>
</dbReference>
<dbReference type="GO" id="GO:0008972">
    <property type="term" value="F:phosphomethylpyrimidine kinase activity"/>
    <property type="evidence" value="ECO:0007669"/>
    <property type="project" value="InterPro"/>
</dbReference>
<keyword evidence="3" id="KW-0808">Transferase</keyword>
<dbReference type="GO" id="GO:0009228">
    <property type="term" value="P:thiamine biosynthetic process"/>
    <property type="evidence" value="ECO:0007669"/>
    <property type="project" value="InterPro"/>
</dbReference>
<evidence type="ECO:0000256" key="2">
    <source>
        <dbReference type="ARBA" id="ARBA00012104"/>
    </source>
</evidence>
<evidence type="ECO:0000256" key="5">
    <source>
        <dbReference type="ARBA" id="ARBA00022741"/>
    </source>
</evidence>
<accession>A0A510J9B8</accession>
<organism evidence="15 16">
    <name type="scientific">Pseudoleptotrichia goodfellowii</name>
    <dbReference type="NCBI Taxonomy" id="157692"/>
    <lineage>
        <taxon>Bacteria</taxon>
        <taxon>Fusobacteriati</taxon>
        <taxon>Fusobacteriota</taxon>
        <taxon>Fusobacteriia</taxon>
        <taxon>Fusobacteriales</taxon>
        <taxon>Leptotrichiaceae</taxon>
        <taxon>Pseudoleptotrichia</taxon>
    </lineage>
</organism>
<gene>
    <name evidence="15" type="ORF">JCM16774_0594</name>
</gene>
<dbReference type="GO" id="GO:0046872">
    <property type="term" value="F:metal ion binding"/>
    <property type="evidence" value="ECO:0007669"/>
    <property type="project" value="UniProtKB-KW"/>
</dbReference>
<dbReference type="Pfam" id="PF08543">
    <property type="entry name" value="Phos_pyr_kin"/>
    <property type="match status" value="1"/>
</dbReference>
<keyword evidence="8" id="KW-0460">Magnesium</keyword>
<comment type="catalytic activity">
    <reaction evidence="13">
        <text>pyridoxal + ATP = pyridoxal 5'-phosphate + ADP + H(+)</text>
        <dbReference type="Rhea" id="RHEA:10224"/>
        <dbReference type="ChEBI" id="CHEBI:15378"/>
        <dbReference type="ChEBI" id="CHEBI:17310"/>
        <dbReference type="ChEBI" id="CHEBI:30616"/>
        <dbReference type="ChEBI" id="CHEBI:456216"/>
        <dbReference type="ChEBI" id="CHEBI:597326"/>
        <dbReference type="EC" id="2.7.1.35"/>
    </reaction>
</comment>
<dbReference type="GO" id="GO:0005829">
    <property type="term" value="C:cytosol"/>
    <property type="evidence" value="ECO:0007669"/>
    <property type="project" value="TreeGrafter"/>
</dbReference>
<evidence type="ECO:0000313" key="16">
    <source>
        <dbReference type="Proteomes" id="UP000321606"/>
    </source>
</evidence>
<dbReference type="GO" id="GO:0008478">
    <property type="term" value="F:pyridoxal kinase activity"/>
    <property type="evidence" value="ECO:0007669"/>
    <property type="project" value="UniProtKB-EC"/>
</dbReference>
<dbReference type="SUPFAM" id="SSF53613">
    <property type="entry name" value="Ribokinase-like"/>
    <property type="match status" value="1"/>
</dbReference>
<dbReference type="PANTHER" id="PTHR20858">
    <property type="entry name" value="PHOSPHOMETHYLPYRIMIDINE KINASE"/>
    <property type="match status" value="1"/>
</dbReference>
<evidence type="ECO:0000256" key="8">
    <source>
        <dbReference type="ARBA" id="ARBA00022842"/>
    </source>
</evidence>
<dbReference type="GO" id="GO:0008902">
    <property type="term" value="F:hydroxymethylpyrimidine kinase activity"/>
    <property type="evidence" value="ECO:0007669"/>
    <property type="project" value="TreeGrafter"/>
</dbReference>
<dbReference type="EC" id="2.7.1.35" evidence="2"/>
<dbReference type="FunFam" id="3.40.1190.20:FF:000003">
    <property type="entry name" value="Phosphomethylpyrimidine kinase ThiD"/>
    <property type="match status" value="1"/>
</dbReference>
<dbReference type="CDD" id="cd01169">
    <property type="entry name" value="HMPP_kinase"/>
    <property type="match status" value="1"/>
</dbReference>
<evidence type="ECO:0000256" key="10">
    <source>
        <dbReference type="ARBA" id="ARBA00042348"/>
    </source>
</evidence>
<dbReference type="STRING" id="714315.GCA_000516535_00594"/>
<evidence type="ECO:0000256" key="4">
    <source>
        <dbReference type="ARBA" id="ARBA00022723"/>
    </source>
</evidence>
<feature type="domain" description="Pyridoxamine kinase/Phosphomethylpyrimidine kinase" evidence="14">
    <location>
        <begin position="14"/>
        <end position="260"/>
    </location>
</feature>
<evidence type="ECO:0000256" key="1">
    <source>
        <dbReference type="ARBA" id="ARBA00009879"/>
    </source>
</evidence>
<keyword evidence="6 15" id="KW-0418">Kinase</keyword>
<evidence type="ECO:0000256" key="12">
    <source>
        <dbReference type="ARBA" id="ARBA00042531"/>
    </source>
</evidence>
<keyword evidence="5" id="KW-0547">Nucleotide-binding</keyword>
<dbReference type="AlphaFoldDB" id="A0A510J9B8"/>
<comment type="similarity">
    <text evidence="1">Belongs to the ThiD family.</text>
</comment>
<name>A0A510J9B8_9FUSO</name>
<evidence type="ECO:0000256" key="7">
    <source>
        <dbReference type="ARBA" id="ARBA00022840"/>
    </source>
</evidence>
<dbReference type="KEGG" id="lgo:JCM16774_0594"/>
<evidence type="ECO:0000256" key="9">
    <source>
        <dbReference type="ARBA" id="ARBA00042307"/>
    </source>
</evidence>
<evidence type="ECO:0000256" key="6">
    <source>
        <dbReference type="ARBA" id="ARBA00022777"/>
    </source>
</evidence>
<dbReference type="NCBIfam" id="TIGR00097">
    <property type="entry name" value="HMP-P_kinase"/>
    <property type="match status" value="1"/>
</dbReference>
<evidence type="ECO:0000313" key="15">
    <source>
        <dbReference type="EMBL" id="BBM35666.1"/>
    </source>
</evidence>
<dbReference type="InterPro" id="IPR029056">
    <property type="entry name" value="Ribokinase-like"/>
</dbReference>
<sequence>MANLKKVVTIAGSDTSGGAGIQADLKTFQERGVYGMNVLTVIVTMDKNWNHKVFPIDMNTIKEQAQTVFEGIGVDGVKTGMLPTVEIIEYAGSLLKKCDSSVIKVVDPVMVCKGTDEVLFPENTIAMQKHLLPYATAVTPNLFEAAQLAGVAPIHSLDDLKEAAKKIYDLGPKNVVIKGGKALSDKISIDVVYNGKDFEIFESEKINTPYTHGAGCTFAASLTAELTKGKSVTEAMNTTKKCITDALKESFKLNEYVGPVYHKAFSLK</sequence>
<dbReference type="Proteomes" id="UP000321606">
    <property type="component" value="Chromosome"/>
</dbReference>
<protein>
    <recommendedName>
        <fullName evidence="2">pyridoxal kinase</fullName>
        <ecNumber evidence="2">2.7.1.35</ecNumber>
    </recommendedName>
    <alternativeName>
        <fullName evidence="10">PN/PL/PM kinase</fullName>
    </alternativeName>
    <alternativeName>
        <fullName evidence="11">Pyridoxal kinase</fullName>
    </alternativeName>
    <alternativeName>
        <fullName evidence="9">Pyridoxamine kinase</fullName>
    </alternativeName>
    <alternativeName>
        <fullName evidence="12">Vitamin B6 kinase</fullName>
    </alternativeName>
</protein>
<dbReference type="GO" id="GO:0005524">
    <property type="term" value="F:ATP binding"/>
    <property type="evidence" value="ECO:0007669"/>
    <property type="project" value="UniProtKB-KW"/>
</dbReference>
<evidence type="ECO:0000256" key="11">
    <source>
        <dbReference type="ARBA" id="ARBA00042396"/>
    </source>
</evidence>
<evidence type="ECO:0000259" key="14">
    <source>
        <dbReference type="Pfam" id="PF08543"/>
    </source>
</evidence>
<dbReference type="OrthoDB" id="9810880at2"/>
<evidence type="ECO:0000256" key="3">
    <source>
        <dbReference type="ARBA" id="ARBA00022679"/>
    </source>
</evidence>
<reference evidence="15 16" key="1">
    <citation type="submission" date="2019-07" db="EMBL/GenBank/DDBJ databases">
        <title>Complete Genome Sequence of Leptotrichia goodfellowii Strain JCM 16774.</title>
        <authorList>
            <person name="Watanabe S."/>
            <person name="Cui L."/>
        </authorList>
    </citation>
    <scope>NUCLEOTIDE SEQUENCE [LARGE SCALE GENOMIC DNA]</scope>
    <source>
        <strain evidence="15 16">JCM16774</strain>
    </source>
</reference>
<dbReference type="Gene3D" id="3.40.1190.20">
    <property type="match status" value="1"/>
</dbReference>
<dbReference type="RefSeq" id="WP_026737181.1">
    <property type="nucleotide sequence ID" value="NZ_AP019822.1"/>
</dbReference>
<proteinExistence type="inferred from homology"/>